<evidence type="ECO:0000259" key="15">
    <source>
        <dbReference type="PROSITE" id="PS51194"/>
    </source>
</evidence>
<gene>
    <name evidence="17" type="ORF">N7532_007990</name>
</gene>
<evidence type="ECO:0000256" key="12">
    <source>
        <dbReference type="SAM" id="Coils"/>
    </source>
</evidence>
<feature type="region of interest" description="Disordered" evidence="13">
    <location>
        <begin position="754"/>
        <end position="781"/>
    </location>
</feature>
<keyword evidence="8" id="KW-0694">RNA-binding</keyword>
<feature type="compositionally biased region" description="Low complexity" evidence="13">
    <location>
        <begin position="843"/>
        <end position="855"/>
    </location>
</feature>
<dbReference type="PROSITE" id="PS00039">
    <property type="entry name" value="DEAD_ATP_HELICASE"/>
    <property type="match status" value="1"/>
</dbReference>
<feature type="compositionally biased region" description="Basic and acidic residues" evidence="13">
    <location>
        <begin position="763"/>
        <end position="781"/>
    </location>
</feature>
<keyword evidence="4" id="KW-0547">Nucleotide-binding</keyword>
<dbReference type="Proteomes" id="UP001149074">
    <property type="component" value="Unassembled WGS sequence"/>
</dbReference>
<dbReference type="GO" id="GO:0003723">
    <property type="term" value="F:RNA binding"/>
    <property type="evidence" value="ECO:0007669"/>
    <property type="project" value="UniProtKB-KW"/>
</dbReference>
<dbReference type="InterPro" id="IPR000629">
    <property type="entry name" value="RNA-helicase_DEAD-box_CS"/>
</dbReference>
<keyword evidence="5" id="KW-0378">Hydrolase</keyword>
<evidence type="ECO:0000313" key="17">
    <source>
        <dbReference type="EMBL" id="KAJ5089306.1"/>
    </source>
</evidence>
<dbReference type="SMART" id="SM00906">
    <property type="entry name" value="Fungal_trans"/>
    <property type="match status" value="1"/>
</dbReference>
<dbReference type="EC" id="3.6.4.13" evidence="2"/>
<name>A0A9W9EWT3_9EURO</name>
<feature type="region of interest" description="Disordered" evidence="13">
    <location>
        <begin position="1"/>
        <end position="297"/>
    </location>
</feature>
<dbReference type="InterPro" id="IPR011545">
    <property type="entry name" value="DEAD/DEAH_box_helicase_dom"/>
</dbReference>
<comment type="subcellular location">
    <subcellularLocation>
        <location evidence="1">Nucleus</location>
    </subcellularLocation>
</comment>
<keyword evidence="7" id="KW-0067">ATP-binding</keyword>
<keyword evidence="9" id="KW-0539">Nucleus</keyword>
<dbReference type="Gene3D" id="3.40.50.300">
    <property type="entry name" value="P-loop containing nucleotide triphosphate hydrolases"/>
    <property type="match status" value="2"/>
</dbReference>
<dbReference type="CDD" id="cd17947">
    <property type="entry name" value="DEADc_DDX27"/>
    <property type="match status" value="1"/>
</dbReference>
<feature type="compositionally biased region" description="Low complexity" evidence="13">
    <location>
        <begin position="1386"/>
        <end position="1414"/>
    </location>
</feature>
<dbReference type="GO" id="GO:0003677">
    <property type="term" value="F:DNA binding"/>
    <property type="evidence" value="ECO:0007669"/>
    <property type="project" value="InterPro"/>
</dbReference>
<dbReference type="CDD" id="cd18787">
    <property type="entry name" value="SF2_C_DEAD"/>
    <property type="match status" value="1"/>
</dbReference>
<dbReference type="EMBL" id="JAPQKI010000009">
    <property type="protein sequence ID" value="KAJ5089306.1"/>
    <property type="molecule type" value="Genomic_DNA"/>
</dbReference>
<evidence type="ECO:0000259" key="16">
    <source>
        <dbReference type="PROSITE" id="PS51195"/>
    </source>
</evidence>
<feature type="domain" description="Helicase ATP-binding" evidence="14">
    <location>
        <begin position="333"/>
        <end position="507"/>
    </location>
</feature>
<dbReference type="GO" id="GO:0005524">
    <property type="term" value="F:ATP binding"/>
    <property type="evidence" value="ECO:0007669"/>
    <property type="project" value="UniProtKB-KW"/>
</dbReference>
<comment type="catalytic activity">
    <reaction evidence="10">
        <text>ATP + H2O = ADP + phosphate + H(+)</text>
        <dbReference type="Rhea" id="RHEA:13065"/>
        <dbReference type="ChEBI" id="CHEBI:15377"/>
        <dbReference type="ChEBI" id="CHEBI:15378"/>
        <dbReference type="ChEBI" id="CHEBI:30616"/>
        <dbReference type="ChEBI" id="CHEBI:43474"/>
        <dbReference type="ChEBI" id="CHEBI:456216"/>
        <dbReference type="EC" id="3.6.4.13"/>
    </reaction>
</comment>
<dbReference type="SUPFAM" id="SSF52540">
    <property type="entry name" value="P-loop containing nucleoside triphosphate hydrolases"/>
    <property type="match status" value="1"/>
</dbReference>
<dbReference type="SMART" id="SM00487">
    <property type="entry name" value="DEXDc"/>
    <property type="match status" value="1"/>
</dbReference>
<feature type="compositionally biased region" description="Acidic residues" evidence="13">
    <location>
        <begin position="175"/>
        <end position="200"/>
    </location>
</feature>
<dbReference type="GO" id="GO:0008270">
    <property type="term" value="F:zinc ion binding"/>
    <property type="evidence" value="ECO:0007669"/>
    <property type="project" value="InterPro"/>
</dbReference>
<evidence type="ECO:0000256" key="9">
    <source>
        <dbReference type="ARBA" id="ARBA00023242"/>
    </source>
</evidence>
<reference evidence="17" key="2">
    <citation type="journal article" date="2023" name="IMA Fungus">
        <title>Comparative genomic study of the Penicillium genus elucidates a diverse pangenome and 15 lateral gene transfer events.</title>
        <authorList>
            <person name="Petersen C."/>
            <person name="Sorensen T."/>
            <person name="Nielsen M.R."/>
            <person name="Sondergaard T.E."/>
            <person name="Sorensen J.L."/>
            <person name="Fitzpatrick D.A."/>
            <person name="Frisvad J.C."/>
            <person name="Nielsen K.L."/>
        </authorList>
    </citation>
    <scope>NUCLEOTIDE SEQUENCE</scope>
    <source>
        <strain evidence="17">IBT 30761</strain>
    </source>
</reference>
<feature type="short sequence motif" description="Q motif" evidence="11">
    <location>
        <begin position="302"/>
        <end position="330"/>
    </location>
</feature>
<evidence type="ECO:0000256" key="2">
    <source>
        <dbReference type="ARBA" id="ARBA00012552"/>
    </source>
</evidence>
<dbReference type="PROSITE" id="PS51192">
    <property type="entry name" value="HELICASE_ATP_BIND_1"/>
    <property type="match status" value="1"/>
</dbReference>
<feature type="region of interest" description="Disordered" evidence="13">
    <location>
        <begin position="1346"/>
        <end position="1414"/>
    </location>
</feature>
<dbReference type="GO" id="GO:0016787">
    <property type="term" value="F:hydrolase activity"/>
    <property type="evidence" value="ECO:0007669"/>
    <property type="project" value="UniProtKB-KW"/>
</dbReference>
<keyword evidence="6" id="KW-0347">Helicase</keyword>
<organism evidence="17 18">
    <name type="scientific">Penicillium argentinense</name>
    <dbReference type="NCBI Taxonomy" id="1131581"/>
    <lineage>
        <taxon>Eukaryota</taxon>
        <taxon>Fungi</taxon>
        <taxon>Dikarya</taxon>
        <taxon>Ascomycota</taxon>
        <taxon>Pezizomycotina</taxon>
        <taxon>Eurotiomycetes</taxon>
        <taxon>Eurotiomycetidae</taxon>
        <taxon>Eurotiales</taxon>
        <taxon>Aspergillaceae</taxon>
        <taxon>Penicillium</taxon>
    </lineage>
</organism>
<dbReference type="PANTHER" id="PTHR47959">
    <property type="entry name" value="ATP-DEPENDENT RNA HELICASE RHLE-RELATED"/>
    <property type="match status" value="1"/>
</dbReference>
<feature type="compositionally biased region" description="Basic and acidic residues" evidence="13">
    <location>
        <begin position="133"/>
        <end position="162"/>
    </location>
</feature>
<feature type="compositionally biased region" description="Acidic residues" evidence="13">
    <location>
        <begin position="12"/>
        <end position="38"/>
    </location>
</feature>
<feature type="domain" description="Helicase C-terminal" evidence="15">
    <location>
        <begin position="537"/>
        <end position="681"/>
    </location>
</feature>
<evidence type="ECO:0000256" key="6">
    <source>
        <dbReference type="ARBA" id="ARBA00022806"/>
    </source>
</evidence>
<dbReference type="OrthoDB" id="4161332at2759"/>
<dbReference type="Pfam" id="PF00271">
    <property type="entry name" value="Helicase_C"/>
    <property type="match status" value="1"/>
</dbReference>
<keyword evidence="12" id="KW-0175">Coiled coil</keyword>
<accession>A0A9W9EWT3</accession>
<evidence type="ECO:0000259" key="14">
    <source>
        <dbReference type="PROSITE" id="PS51192"/>
    </source>
</evidence>
<feature type="compositionally biased region" description="Basic residues" evidence="13">
    <location>
        <begin position="60"/>
        <end position="76"/>
    </location>
</feature>
<dbReference type="InterPro" id="IPR050079">
    <property type="entry name" value="DEAD_box_RNA_helicase"/>
</dbReference>
<dbReference type="PROSITE" id="PS51194">
    <property type="entry name" value="HELICASE_CTER"/>
    <property type="match status" value="1"/>
</dbReference>
<feature type="domain" description="DEAD-box RNA helicase Q" evidence="16">
    <location>
        <begin position="302"/>
        <end position="330"/>
    </location>
</feature>
<evidence type="ECO:0000256" key="8">
    <source>
        <dbReference type="ARBA" id="ARBA00022884"/>
    </source>
</evidence>
<feature type="compositionally biased region" description="Acidic residues" evidence="13">
    <location>
        <begin position="265"/>
        <end position="277"/>
    </location>
</feature>
<feature type="coiled-coil region" evidence="12">
    <location>
        <begin position="683"/>
        <end position="721"/>
    </location>
</feature>
<dbReference type="GO" id="GO:0003724">
    <property type="term" value="F:RNA helicase activity"/>
    <property type="evidence" value="ECO:0007669"/>
    <property type="project" value="UniProtKB-EC"/>
</dbReference>
<dbReference type="GO" id="GO:0006351">
    <property type="term" value="P:DNA-templated transcription"/>
    <property type="evidence" value="ECO:0007669"/>
    <property type="project" value="InterPro"/>
</dbReference>
<evidence type="ECO:0000256" key="10">
    <source>
        <dbReference type="ARBA" id="ARBA00047984"/>
    </source>
</evidence>
<feature type="compositionally biased region" description="Low complexity" evidence="13">
    <location>
        <begin position="1353"/>
        <end position="1373"/>
    </location>
</feature>
<evidence type="ECO:0000256" key="13">
    <source>
        <dbReference type="SAM" id="MobiDB-lite"/>
    </source>
</evidence>
<dbReference type="GO" id="GO:0005634">
    <property type="term" value="C:nucleus"/>
    <property type="evidence" value="ECO:0007669"/>
    <property type="project" value="UniProtKB-SubCell"/>
</dbReference>
<dbReference type="GO" id="GO:0005829">
    <property type="term" value="C:cytosol"/>
    <property type="evidence" value="ECO:0007669"/>
    <property type="project" value="TreeGrafter"/>
</dbReference>
<dbReference type="CDD" id="cd12148">
    <property type="entry name" value="fungal_TF_MHR"/>
    <property type="match status" value="1"/>
</dbReference>
<proteinExistence type="predicted"/>
<sequence length="1493" mass="166474">MAPKPTKRSAAEDDDFVLTLSDDENIPRFDDDEEENDEIDGKESTVDNKKRKREAETPKSKNKKQKQQAKNVKGKKGKAEPVPEGSEEEEEDEEEDGMGAGDDDGALNPDFEFDVGGVANRGVTEGFDGWGLDDSRQKGGDKKAVDIDDIISRRNAKKEAAASKKQKNAAAQKEESDEDSDDEEVSGDVNVDFDDDELMADDGFGMGVDQDEEESEAEGPEVGSGAEDSEDEGEEDQDSDDDAASDNDSVATPVGHPDDRGMDRDDSDAESEVDEEEQEKRKAFFAPEEKTDEKSAAAAAKSTFQDFNLSRPILRGLASVGFTDPTPIQRKTVPVALLGKDIVGSAVTGSGKTGAFIVPILERLLFRPRKTPTSRVAILMPTRELAVQCYNVAVKLATFTDITFCQLVGGFSLREQENILKKRPDVIIATPGRFIDHMRNSPSFTVDTLEILVLDEADRMLEDGFADELNEILTTIPKSRQTMLFSATMTDTVDKLIRVGLNRPVRLQVDAKKQTAVTLTQEFVRLRPGREDKRLGYLLHLCKEIFTGRVIIFFRQKKEAHRVRIIFGLLGLKAAELHGSMSQEQRIKSVENFRDGKVAFLLATDLASRGLDIKGVETVINYEAPQSHEIYLHRVGRTARAGRSGRACTIAAEPDRKVVKAAVKAGKAQGAKIVSRVVEISIADDWAQKAEDLAGEVEEVLEEEKLEKQMAQADMQVTKGENLMKHGAEIMSRPKRTWFETEQQKRAAKKLGRAELNGPPDVPSKKDKIKLSNKDKKRMDDAKMRHEGNIGLSVTELVRHVHDVPPEARAPTLSYTKQLESRVAQLEDALAKQQADVDTRKVSSPASVAESSSSAGRKIKTEDDGQELARDFDGLNVENDGRISFHGPTSLFQLPSGLVNESASTSHFAQEIEARKERLINSAWRERAFEQMAAMPEPFQYLLDSHWCWIQPLFNFVYRPAFTRDMKIHGPYYSDILMNAILSHSVRWCKAEPQIGPLLDSFEGGALFYQRAVSGLHDSLKVGYAGIPTIQTLLLLSAQECGRGNRTQAWLYSGMAFRLLDDLGISIDSRKYPGAAQLSDEDVEIRNRLFWSCYFWDKIVSLYFGRAPTMQHSRIEIWTPHGVSFPDGAHYPPTQAHSTSCFMKMCGLAEILNQILVHIYDPMRQNTEAEFFDCVQEQSRNLSDWWDDLPDYLKLLATELPPYCPPSHIMTLNCLYHTINILLHRPILCSRSLLKTRQDSYDTNHLVQCMASATTILSLYDLYRRTFGDNHVVLSLAYSIYTAASIFLLEIQALKYAAPGTLDKLKFCVFALERVKISNPVITTALDLVYLEVQKLQIDIGINRPASTEKQHQSQPQQQQQPPPRTHTSQSPSVESNPSRHVSPGQQHQHQLQQSRATMGTQPTTTAPNTTASMMPGYNAFQQQPVSTFDLSQMNEMPQMPATHLLGGMPNAVMTVDDPGSYEITPEVFEAFSYAQPITTNVASFETNWAGQT</sequence>
<evidence type="ECO:0000313" key="18">
    <source>
        <dbReference type="Proteomes" id="UP001149074"/>
    </source>
</evidence>
<feature type="compositionally biased region" description="Acidic residues" evidence="13">
    <location>
        <begin position="227"/>
        <end position="245"/>
    </location>
</feature>
<dbReference type="InterPro" id="IPR027417">
    <property type="entry name" value="P-loop_NTPase"/>
</dbReference>
<dbReference type="Pfam" id="PF00270">
    <property type="entry name" value="DEAD"/>
    <property type="match status" value="1"/>
</dbReference>
<dbReference type="GeneID" id="81359461"/>
<protein>
    <recommendedName>
        <fullName evidence="2">RNA helicase</fullName>
        <ecNumber evidence="2">3.6.4.13</ecNumber>
    </recommendedName>
</protein>
<feature type="compositionally biased region" description="Basic and acidic residues" evidence="13">
    <location>
        <begin position="39"/>
        <end position="59"/>
    </location>
</feature>
<reference evidence="17" key="1">
    <citation type="submission" date="2022-11" db="EMBL/GenBank/DDBJ databases">
        <authorList>
            <person name="Petersen C."/>
        </authorList>
    </citation>
    <scope>NUCLEOTIDE SEQUENCE</scope>
    <source>
        <strain evidence="17">IBT 30761</strain>
    </source>
</reference>
<feature type="compositionally biased region" description="Acidic residues" evidence="13">
    <location>
        <begin position="209"/>
        <end position="219"/>
    </location>
</feature>
<feature type="compositionally biased region" description="Basic and acidic residues" evidence="13">
    <location>
        <begin position="278"/>
        <end position="295"/>
    </location>
</feature>
<keyword evidence="3" id="KW-0690">Ribosome biogenesis</keyword>
<dbReference type="RefSeq" id="XP_056471288.1">
    <property type="nucleotide sequence ID" value="XM_056620482.1"/>
</dbReference>
<comment type="caution">
    <text evidence="17">The sequence shown here is derived from an EMBL/GenBank/DDBJ whole genome shotgun (WGS) entry which is preliminary data.</text>
</comment>
<evidence type="ECO:0000256" key="5">
    <source>
        <dbReference type="ARBA" id="ARBA00022801"/>
    </source>
</evidence>
<evidence type="ECO:0000256" key="7">
    <source>
        <dbReference type="ARBA" id="ARBA00022840"/>
    </source>
</evidence>
<dbReference type="InterPro" id="IPR001650">
    <property type="entry name" value="Helicase_C-like"/>
</dbReference>
<dbReference type="SMART" id="SM00490">
    <property type="entry name" value="HELICc"/>
    <property type="match status" value="1"/>
</dbReference>
<evidence type="ECO:0000256" key="4">
    <source>
        <dbReference type="ARBA" id="ARBA00022741"/>
    </source>
</evidence>
<dbReference type="PROSITE" id="PS51195">
    <property type="entry name" value="Q_MOTIF"/>
    <property type="match status" value="1"/>
</dbReference>
<dbReference type="InterPro" id="IPR007219">
    <property type="entry name" value="XnlR_reg_dom"/>
</dbReference>
<dbReference type="InterPro" id="IPR014001">
    <property type="entry name" value="Helicase_ATP-bd"/>
</dbReference>
<evidence type="ECO:0000256" key="3">
    <source>
        <dbReference type="ARBA" id="ARBA00022517"/>
    </source>
</evidence>
<keyword evidence="18" id="KW-1185">Reference proteome</keyword>
<evidence type="ECO:0000256" key="1">
    <source>
        <dbReference type="ARBA" id="ARBA00004123"/>
    </source>
</evidence>
<feature type="compositionally biased region" description="Acidic residues" evidence="13">
    <location>
        <begin position="85"/>
        <end position="105"/>
    </location>
</feature>
<feature type="region of interest" description="Disordered" evidence="13">
    <location>
        <begin position="833"/>
        <end position="866"/>
    </location>
</feature>
<evidence type="ECO:0000256" key="11">
    <source>
        <dbReference type="PROSITE-ProRule" id="PRU00552"/>
    </source>
</evidence>
<dbReference type="PANTHER" id="PTHR47959:SF1">
    <property type="entry name" value="ATP-DEPENDENT RNA HELICASE DBPA"/>
    <property type="match status" value="1"/>
</dbReference>
<dbReference type="InterPro" id="IPR014014">
    <property type="entry name" value="RNA_helicase_DEAD_Q_motif"/>
</dbReference>
<dbReference type="GO" id="GO:0042254">
    <property type="term" value="P:ribosome biogenesis"/>
    <property type="evidence" value="ECO:0007669"/>
    <property type="project" value="UniProtKB-KW"/>
</dbReference>
<dbReference type="Pfam" id="PF04082">
    <property type="entry name" value="Fungal_trans"/>
    <property type="match status" value="1"/>
</dbReference>